<dbReference type="Proteomes" id="UP000297245">
    <property type="component" value="Unassembled WGS sequence"/>
</dbReference>
<keyword evidence="2" id="KW-1185">Reference proteome</keyword>
<accession>A0A4S8LGX7</accession>
<dbReference type="OrthoDB" id="2634326at2759"/>
<evidence type="ECO:0000313" key="2">
    <source>
        <dbReference type="Proteomes" id="UP000297245"/>
    </source>
</evidence>
<organism evidence="1 2">
    <name type="scientific">Dendrothele bispora (strain CBS 962.96)</name>
    <dbReference type="NCBI Taxonomy" id="1314807"/>
    <lineage>
        <taxon>Eukaryota</taxon>
        <taxon>Fungi</taxon>
        <taxon>Dikarya</taxon>
        <taxon>Basidiomycota</taxon>
        <taxon>Agaricomycotina</taxon>
        <taxon>Agaricomycetes</taxon>
        <taxon>Agaricomycetidae</taxon>
        <taxon>Agaricales</taxon>
        <taxon>Agaricales incertae sedis</taxon>
        <taxon>Dendrothele</taxon>
    </lineage>
</organism>
<proteinExistence type="predicted"/>
<sequence>MESSQDSADSVSSLVRITAADVDKDPQLLLHSARPESPLTPFDGQVGAVIGDTGYVVTSPNTELIYAPHIGACTTRMRRDYHFGTDDPLYFPQPFNMTIGHLALIPAPSTHSFHNDALAWYRPRPSDFIPHSSMACSGLGFLAPELISRFETKMNALVSSALDRPTRVKNDHYIREGRAALQRLVERLHVVSTHDECLLLVACLQRQYLELYARIEWLDKYLPRIQAQERTHPVNLDLMGAFTYSPDDLQRLFYAGIPVWFTREVTHIPSLRVDKLVRPIAETANRMLPMCLSDQNVDLADAVPPHRLVWTVSPAIALASSSSSSVSPAASSPSTVQPFVDVLGNGPVIIKSDKKKPSSFLISSDNEPRRAYLISTWVKLRPIFLWILAHPGETSRIALKGSQWRSILDLASGLEYKAGTHTSKTHVEMEHLLQELVSDHRHGVMLDLRNLPASPASWLGQQLSLDKQPPVQVTRQILWELYEVSFQLEMMALDQELLPQSNWGIRQLDLSSCWHGLPFAADLNSGNIGLGSSSFEKRLPFVQALHAVVRAWPGPKPDLILFPFPQRLTDGSVTSAHFEHQVNAVEEALARFYVRTFFNTFARPPTIPHRLE</sequence>
<reference evidence="1 2" key="1">
    <citation type="journal article" date="2019" name="Nat. Ecol. Evol.">
        <title>Megaphylogeny resolves global patterns of mushroom evolution.</title>
        <authorList>
            <person name="Varga T."/>
            <person name="Krizsan K."/>
            <person name="Foldi C."/>
            <person name="Dima B."/>
            <person name="Sanchez-Garcia M."/>
            <person name="Sanchez-Ramirez S."/>
            <person name="Szollosi G.J."/>
            <person name="Szarkandi J.G."/>
            <person name="Papp V."/>
            <person name="Albert L."/>
            <person name="Andreopoulos W."/>
            <person name="Angelini C."/>
            <person name="Antonin V."/>
            <person name="Barry K.W."/>
            <person name="Bougher N.L."/>
            <person name="Buchanan P."/>
            <person name="Buyck B."/>
            <person name="Bense V."/>
            <person name="Catcheside P."/>
            <person name="Chovatia M."/>
            <person name="Cooper J."/>
            <person name="Damon W."/>
            <person name="Desjardin D."/>
            <person name="Finy P."/>
            <person name="Geml J."/>
            <person name="Haridas S."/>
            <person name="Hughes K."/>
            <person name="Justo A."/>
            <person name="Karasinski D."/>
            <person name="Kautmanova I."/>
            <person name="Kiss B."/>
            <person name="Kocsube S."/>
            <person name="Kotiranta H."/>
            <person name="LaButti K.M."/>
            <person name="Lechner B.E."/>
            <person name="Liimatainen K."/>
            <person name="Lipzen A."/>
            <person name="Lukacs Z."/>
            <person name="Mihaltcheva S."/>
            <person name="Morgado L.N."/>
            <person name="Niskanen T."/>
            <person name="Noordeloos M.E."/>
            <person name="Ohm R.A."/>
            <person name="Ortiz-Santana B."/>
            <person name="Ovrebo C."/>
            <person name="Racz N."/>
            <person name="Riley R."/>
            <person name="Savchenko A."/>
            <person name="Shiryaev A."/>
            <person name="Soop K."/>
            <person name="Spirin V."/>
            <person name="Szebenyi C."/>
            <person name="Tomsovsky M."/>
            <person name="Tulloss R.E."/>
            <person name="Uehling J."/>
            <person name="Grigoriev I.V."/>
            <person name="Vagvolgyi C."/>
            <person name="Papp T."/>
            <person name="Martin F.M."/>
            <person name="Miettinen O."/>
            <person name="Hibbett D.S."/>
            <person name="Nagy L.G."/>
        </authorList>
    </citation>
    <scope>NUCLEOTIDE SEQUENCE [LARGE SCALE GENOMIC DNA]</scope>
    <source>
        <strain evidence="1 2">CBS 962.96</strain>
    </source>
</reference>
<dbReference type="AlphaFoldDB" id="A0A4S8LGX7"/>
<gene>
    <name evidence="1" type="ORF">K435DRAFT_803851</name>
</gene>
<protein>
    <submittedName>
        <fullName evidence="1">Uncharacterized protein</fullName>
    </submittedName>
</protein>
<name>A0A4S8LGX7_DENBC</name>
<dbReference type="EMBL" id="ML179426">
    <property type="protein sequence ID" value="THU88003.1"/>
    <property type="molecule type" value="Genomic_DNA"/>
</dbReference>
<evidence type="ECO:0000313" key="1">
    <source>
        <dbReference type="EMBL" id="THU88003.1"/>
    </source>
</evidence>